<keyword evidence="2" id="KW-1185">Reference proteome</keyword>
<organism evidence="1 2">
    <name type="scientific">Pistacia atlantica</name>
    <dbReference type="NCBI Taxonomy" id="434234"/>
    <lineage>
        <taxon>Eukaryota</taxon>
        <taxon>Viridiplantae</taxon>
        <taxon>Streptophyta</taxon>
        <taxon>Embryophyta</taxon>
        <taxon>Tracheophyta</taxon>
        <taxon>Spermatophyta</taxon>
        <taxon>Magnoliopsida</taxon>
        <taxon>eudicotyledons</taxon>
        <taxon>Gunneridae</taxon>
        <taxon>Pentapetalae</taxon>
        <taxon>rosids</taxon>
        <taxon>malvids</taxon>
        <taxon>Sapindales</taxon>
        <taxon>Anacardiaceae</taxon>
        <taxon>Pistacia</taxon>
    </lineage>
</organism>
<proteinExistence type="predicted"/>
<sequence>MKQNGQHVYDFSDHLCQESIGNRNQSEPCFNNNLPCREEMANVVSATVCVSNREKVGKKNMVKECPSVKVLEEQQDQAPANCRSDADNLACRDTDVAPVDLREAEGENNKFNISNYYIRVRRQERQ</sequence>
<comment type="caution">
    <text evidence="1">The sequence shown here is derived from an EMBL/GenBank/DDBJ whole genome shotgun (WGS) entry which is preliminary data.</text>
</comment>
<dbReference type="Proteomes" id="UP001164250">
    <property type="component" value="Chromosome 12"/>
</dbReference>
<gene>
    <name evidence="1" type="ORF">Patl1_10769</name>
</gene>
<dbReference type="EMBL" id="CM047908">
    <property type="protein sequence ID" value="KAJ0080696.1"/>
    <property type="molecule type" value="Genomic_DNA"/>
</dbReference>
<protein>
    <submittedName>
        <fullName evidence="1">Uncharacterized protein</fullName>
    </submittedName>
</protein>
<evidence type="ECO:0000313" key="1">
    <source>
        <dbReference type="EMBL" id="KAJ0080696.1"/>
    </source>
</evidence>
<name>A0ACC1A3E3_9ROSI</name>
<accession>A0ACC1A3E3</accession>
<evidence type="ECO:0000313" key="2">
    <source>
        <dbReference type="Proteomes" id="UP001164250"/>
    </source>
</evidence>
<reference evidence="2" key="1">
    <citation type="journal article" date="2023" name="G3 (Bethesda)">
        <title>Genome assembly and association tests identify interacting loci associated with vigor, precocity, and sex in interspecific pistachio rootstocks.</title>
        <authorList>
            <person name="Palmer W."/>
            <person name="Jacygrad E."/>
            <person name="Sagayaradj S."/>
            <person name="Cavanaugh K."/>
            <person name="Han R."/>
            <person name="Bertier L."/>
            <person name="Beede B."/>
            <person name="Kafkas S."/>
            <person name="Golino D."/>
            <person name="Preece J."/>
            <person name="Michelmore R."/>
        </authorList>
    </citation>
    <scope>NUCLEOTIDE SEQUENCE [LARGE SCALE GENOMIC DNA]</scope>
</reference>